<gene>
    <name evidence="2" type="ORF">rCG_54998</name>
</gene>
<accession>A6III6</accession>
<protein>
    <submittedName>
        <fullName evidence="2">RCG54998</fullName>
    </submittedName>
</protein>
<dbReference type="Proteomes" id="UP000234681">
    <property type="component" value="Chromosome 5"/>
</dbReference>
<feature type="region of interest" description="Disordered" evidence="1">
    <location>
        <begin position="61"/>
        <end position="81"/>
    </location>
</feature>
<evidence type="ECO:0000256" key="1">
    <source>
        <dbReference type="SAM" id="MobiDB-lite"/>
    </source>
</evidence>
<organism evidence="2 3">
    <name type="scientific">Rattus norvegicus</name>
    <name type="common">Rat</name>
    <dbReference type="NCBI Taxonomy" id="10116"/>
    <lineage>
        <taxon>Eukaryota</taxon>
        <taxon>Metazoa</taxon>
        <taxon>Chordata</taxon>
        <taxon>Craniata</taxon>
        <taxon>Vertebrata</taxon>
        <taxon>Euteleostomi</taxon>
        <taxon>Mammalia</taxon>
        <taxon>Eutheria</taxon>
        <taxon>Euarchontoglires</taxon>
        <taxon>Glires</taxon>
        <taxon>Rodentia</taxon>
        <taxon>Myomorpha</taxon>
        <taxon>Muroidea</taxon>
        <taxon>Muridae</taxon>
        <taxon>Murinae</taxon>
        <taxon>Rattus</taxon>
    </lineage>
</organism>
<sequence>MFMFCYDLNPQEPASCGLEHLKHFAFIIRDCVCLSQCYITLTRHHDQSNFNKANTALKPEQELQRPWSMNGSHGIKPMGSF</sequence>
<evidence type="ECO:0000313" key="3">
    <source>
        <dbReference type="Proteomes" id="UP000234681"/>
    </source>
</evidence>
<name>A6III6_RAT</name>
<reference evidence="3" key="1">
    <citation type="submission" date="2005-09" db="EMBL/GenBank/DDBJ databases">
        <authorList>
            <person name="Mural R.J."/>
            <person name="Li P.W."/>
            <person name="Adams M.D."/>
            <person name="Amanatides P.G."/>
            <person name="Baden-Tillson H."/>
            <person name="Barnstead M."/>
            <person name="Chin S.H."/>
            <person name="Dew I."/>
            <person name="Evans C.A."/>
            <person name="Ferriera S."/>
            <person name="Flanigan M."/>
            <person name="Fosler C."/>
            <person name="Glodek A."/>
            <person name="Gu Z."/>
            <person name="Holt R.A."/>
            <person name="Jennings D."/>
            <person name="Kraft C.L."/>
            <person name="Lu F."/>
            <person name="Nguyen T."/>
            <person name="Nusskern D.R."/>
            <person name="Pfannkoch C.M."/>
            <person name="Sitter C."/>
            <person name="Sutton G.G."/>
            <person name="Venter J.C."/>
            <person name="Wang Z."/>
            <person name="Woodage T."/>
            <person name="Zheng X.H."/>
            <person name="Zhong F."/>
        </authorList>
    </citation>
    <scope>NUCLEOTIDE SEQUENCE [LARGE SCALE GENOMIC DNA]</scope>
    <source>
        <strain>BN</strain>
        <strain evidence="3">Sprague-Dawley</strain>
    </source>
</reference>
<proteinExistence type="predicted"/>
<dbReference type="EMBL" id="CH473962">
    <property type="protein sequence ID" value="EDL98556.1"/>
    <property type="molecule type" value="Genomic_DNA"/>
</dbReference>
<evidence type="ECO:0000313" key="2">
    <source>
        <dbReference type="EMBL" id="EDL98556.1"/>
    </source>
</evidence>
<dbReference type="AlphaFoldDB" id="A6III6"/>